<feature type="transmembrane region" description="Helical" evidence="2">
    <location>
        <begin position="108"/>
        <end position="130"/>
    </location>
</feature>
<dbReference type="GO" id="GO:0006310">
    <property type="term" value="P:DNA recombination"/>
    <property type="evidence" value="ECO:0007669"/>
    <property type="project" value="UniProtKB-KW"/>
</dbReference>
<dbReference type="RefSeq" id="WP_129888407.1">
    <property type="nucleotide sequence ID" value="NZ_CP035758.1"/>
</dbReference>
<sequence>MPRFYTMLWIASDEQWRAFLAVVKQAPLRTCCMAALAYDAGLRHEEVCSVRGDDLDPSQRMVRIRAEVAKGNRECVVPYSAITGEPLRTYLIHRRTIAMSRGPVSLGVAQFGGVNSLYWFSLLSISFYVVRRTSATRVCRDTLPRGYPSPFLAGERFRD</sequence>
<reference evidence="4 5" key="1">
    <citation type="submission" date="2019-01" db="EMBL/GenBank/DDBJ databases">
        <title>Ktedonosporobacter rubrisoli SCAWS-G2.</title>
        <authorList>
            <person name="Huang Y."/>
            <person name="Yan B."/>
        </authorList>
    </citation>
    <scope>NUCLEOTIDE SEQUENCE [LARGE SCALE GENOMIC DNA]</scope>
    <source>
        <strain evidence="4 5">SCAWS-G2</strain>
    </source>
</reference>
<evidence type="ECO:0000259" key="3">
    <source>
        <dbReference type="PROSITE" id="PS51898"/>
    </source>
</evidence>
<keyword evidence="2" id="KW-0472">Membrane</keyword>
<dbReference type="OrthoDB" id="9785687at2"/>
<organism evidence="4 5">
    <name type="scientific">Ktedonosporobacter rubrisoli</name>
    <dbReference type="NCBI Taxonomy" id="2509675"/>
    <lineage>
        <taxon>Bacteria</taxon>
        <taxon>Bacillati</taxon>
        <taxon>Chloroflexota</taxon>
        <taxon>Ktedonobacteria</taxon>
        <taxon>Ktedonobacterales</taxon>
        <taxon>Ktedonosporobacteraceae</taxon>
        <taxon>Ktedonosporobacter</taxon>
    </lineage>
</organism>
<dbReference type="PROSITE" id="PS51898">
    <property type="entry name" value="TYR_RECOMBINASE"/>
    <property type="match status" value="1"/>
</dbReference>
<gene>
    <name evidence="4" type="ORF">EPA93_15655</name>
</gene>
<evidence type="ECO:0000313" key="5">
    <source>
        <dbReference type="Proteomes" id="UP000290365"/>
    </source>
</evidence>
<protein>
    <submittedName>
        <fullName evidence="4">Site-specific integrase</fullName>
    </submittedName>
</protein>
<dbReference type="SUPFAM" id="SSF56349">
    <property type="entry name" value="DNA breaking-rejoining enzymes"/>
    <property type="match status" value="1"/>
</dbReference>
<accession>A0A4P6JQ97</accession>
<dbReference type="GO" id="GO:0015074">
    <property type="term" value="P:DNA integration"/>
    <property type="evidence" value="ECO:0007669"/>
    <property type="project" value="InterPro"/>
</dbReference>
<evidence type="ECO:0000313" key="4">
    <source>
        <dbReference type="EMBL" id="QBD77350.1"/>
    </source>
</evidence>
<keyword evidence="5" id="KW-1185">Reference proteome</keyword>
<dbReference type="Gene3D" id="1.10.443.10">
    <property type="entry name" value="Intergrase catalytic core"/>
    <property type="match status" value="1"/>
</dbReference>
<keyword evidence="1" id="KW-0233">DNA recombination</keyword>
<dbReference type="Pfam" id="PF00589">
    <property type="entry name" value="Phage_integrase"/>
    <property type="match status" value="1"/>
</dbReference>
<dbReference type="InterPro" id="IPR002104">
    <property type="entry name" value="Integrase_catalytic"/>
</dbReference>
<evidence type="ECO:0000256" key="1">
    <source>
        <dbReference type="ARBA" id="ARBA00023172"/>
    </source>
</evidence>
<dbReference type="AlphaFoldDB" id="A0A4P6JQ97"/>
<keyword evidence="2" id="KW-1133">Transmembrane helix</keyword>
<dbReference type="InterPro" id="IPR013762">
    <property type="entry name" value="Integrase-like_cat_sf"/>
</dbReference>
<dbReference type="EMBL" id="CP035758">
    <property type="protein sequence ID" value="QBD77350.1"/>
    <property type="molecule type" value="Genomic_DNA"/>
</dbReference>
<proteinExistence type="predicted"/>
<feature type="domain" description="Tyr recombinase" evidence="3">
    <location>
        <begin position="5"/>
        <end position="159"/>
    </location>
</feature>
<dbReference type="InterPro" id="IPR011010">
    <property type="entry name" value="DNA_brk_join_enz"/>
</dbReference>
<keyword evidence="2" id="KW-0812">Transmembrane</keyword>
<dbReference type="GO" id="GO:0003677">
    <property type="term" value="F:DNA binding"/>
    <property type="evidence" value="ECO:0007669"/>
    <property type="project" value="InterPro"/>
</dbReference>
<evidence type="ECO:0000256" key="2">
    <source>
        <dbReference type="SAM" id="Phobius"/>
    </source>
</evidence>
<dbReference type="CDD" id="cd00397">
    <property type="entry name" value="DNA_BRE_C"/>
    <property type="match status" value="1"/>
</dbReference>
<name>A0A4P6JQ97_KTERU</name>
<dbReference type="KEGG" id="kbs:EPA93_15655"/>
<dbReference type="Proteomes" id="UP000290365">
    <property type="component" value="Chromosome"/>
</dbReference>